<feature type="transmembrane region" description="Helical" evidence="1">
    <location>
        <begin position="441"/>
        <end position="459"/>
    </location>
</feature>
<proteinExistence type="predicted"/>
<keyword evidence="1" id="KW-1133">Transmembrane helix</keyword>
<dbReference type="PROSITE" id="PS51257">
    <property type="entry name" value="PROKAR_LIPOPROTEIN"/>
    <property type="match status" value="1"/>
</dbReference>
<dbReference type="InterPro" id="IPR025738">
    <property type="entry name" value="BatD"/>
</dbReference>
<sequence>MLKSILHFILVLFTACIAWGQGISFQAQASKTEVSVNERFSVRFVLTYGETNLSIDQQLKMPNFDGLHQLGESSLNSVSINNGEVHNLSGIEVVLVADQEGEYTIGSASISIGGKRYKTNPITITVKKGLKPKSEPGKRLQGAFLTTEVTERNPFLNQEIVLTVKIYARDYSILNRLRNYKEPDFSNLIAKYVSEKVSNSVRQELVNGQTFVSQELARYIVFPQKTGEIEIDPFSIQVLISGYYGAENVELTSDPIHLKVKVLPAGKPENFSGAVGNYNLNASLSKKETKSNEAVNLEVEIIGSGNLNTLKPPKVPMPEHIETFAPTKKEVIELRPSGMKGKIVQNHVLVPAYGGDYKIGPVSFNYFDPEQEKYVTLKTKAFELKVNGPEPPLPMEKDSLDELHDHIRTDTTSTFDNIVIPAKIAEVKNQVVEKVGKDQNWIWVVLGIVGLSLGGFFLFGRKKKENKKSAKQTEKDSKNQFKNQIQTKLTELKSLAEKGDQSAFLSLQEDILTQMGMYFSQTNLSEFTENSVESKLAHSYGNLASDWKNLLLSCKESKYAYFGESFDLKGKYQETEKLWKAFLSK</sequence>
<dbReference type="NCBIfam" id="TIGR01167">
    <property type="entry name" value="LPXTG_anchor"/>
    <property type="match status" value="1"/>
</dbReference>
<dbReference type="Pfam" id="PF13584">
    <property type="entry name" value="BatD"/>
    <property type="match status" value="3"/>
</dbReference>
<comment type="caution">
    <text evidence="2">The sequence shown here is derived from an EMBL/GenBank/DDBJ whole genome shotgun (WGS) entry which is preliminary data.</text>
</comment>
<protein>
    <submittedName>
        <fullName evidence="2">LPXTG-motif cell wall-anchored protein</fullName>
    </submittedName>
</protein>
<evidence type="ECO:0000256" key="1">
    <source>
        <dbReference type="SAM" id="Phobius"/>
    </source>
</evidence>
<keyword evidence="1" id="KW-0472">Membrane</keyword>
<keyword evidence="3" id="KW-1185">Reference proteome</keyword>
<dbReference type="RefSeq" id="WP_354506102.1">
    <property type="nucleotide sequence ID" value="NZ_JBEPMO010000001.1"/>
</dbReference>
<keyword evidence="1" id="KW-0812">Transmembrane</keyword>
<dbReference type="EMBL" id="JBEPMO010000001">
    <property type="protein sequence ID" value="MET3730733.1"/>
    <property type="molecule type" value="Genomic_DNA"/>
</dbReference>
<evidence type="ECO:0000313" key="3">
    <source>
        <dbReference type="Proteomes" id="UP001549146"/>
    </source>
</evidence>
<evidence type="ECO:0000313" key="2">
    <source>
        <dbReference type="EMBL" id="MET3730733.1"/>
    </source>
</evidence>
<name>A0ABV2LQ84_9FLAO</name>
<dbReference type="PANTHER" id="PTHR40940">
    <property type="entry name" value="PROTEIN BATD-RELATED"/>
    <property type="match status" value="1"/>
</dbReference>
<reference evidence="2 3" key="1">
    <citation type="submission" date="2024-06" db="EMBL/GenBank/DDBJ databases">
        <title>Genomic Encyclopedia of Type Strains, Phase IV (KMG-IV): sequencing the most valuable type-strain genomes for metagenomic binning, comparative biology and taxonomic classification.</title>
        <authorList>
            <person name="Goeker M."/>
        </authorList>
    </citation>
    <scope>NUCLEOTIDE SEQUENCE [LARGE SCALE GENOMIC DNA]</scope>
    <source>
        <strain evidence="2 3">DSM 29388</strain>
    </source>
</reference>
<dbReference type="PANTHER" id="PTHR40940:SF2">
    <property type="entry name" value="BATD"/>
    <property type="match status" value="1"/>
</dbReference>
<organism evidence="2 3">
    <name type="scientific">Moheibacter stercoris</name>
    <dbReference type="NCBI Taxonomy" id="1628251"/>
    <lineage>
        <taxon>Bacteria</taxon>
        <taxon>Pseudomonadati</taxon>
        <taxon>Bacteroidota</taxon>
        <taxon>Flavobacteriia</taxon>
        <taxon>Flavobacteriales</taxon>
        <taxon>Weeksellaceae</taxon>
        <taxon>Moheibacter</taxon>
    </lineage>
</organism>
<dbReference type="Proteomes" id="UP001549146">
    <property type="component" value="Unassembled WGS sequence"/>
</dbReference>
<accession>A0ABV2LQ84</accession>
<gene>
    <name evidence="2" type="ORF">ABID46_000285</name>
</gene>